<dbReference type="SUPFAM" id="SSF55874">
    <property type="entry name" value="ATPase domain of HSP90 chaperone/DNA topoisomerase II/histidine kinase"/>
    <property type="match status" value="1"/>
</dbReference>
<evidence type="ECO:0000256" key="10">
    <source>
        <dbReference type="SAM" id="Phobius"/>
    </source>
</evidence>
<dbReference type="PANTHER" id="PTHR24421:SF10">
    <property type="entry name" value="NITRATE_NITRITE SENSOR PROTEIN NARQ"/>
    <property type="match status" value="1"/>
</dbReference>
<evidence type="ECO:0000256" key="4">
    <source>
        <dbReference type="ARBA" id="ARBA00022679"/>
    </source>
</evidence>
<dbReference type="EC" id="2.7.13.3" evidence="2"/>
<sequence>MGVIDVAKRGGRPAPNVVDVCIAAGSFVLFSVPVLAGATPGQGPTAAIVVFGVLVALPLVVRRRAPVAVLATVAAVLVVAALSDVRFTPFVSNGGPALAIAVFTVADRLPVRAALRAGITAIAVVTAAELTAMAIHPGTAQDAIQLVTAVPAGLLGYLFGVRRRLGEQLRAREEQRAREEERRIRAEERLRVSADVHDIVSHTLSMIAVRSGVARVVLDEQPDEARVALGAIEDASRSALDELRAVLHALRDEVRVDAPSLADLPALVETLGLPVTLRVSPHVEVPPLVEEAAYRIVQEALTNVARHAGPVPVTVDVTGLADELRITVVNEAGSDSGTGSGSGFGLAGMQERVALHDGTVEAGPRPDGGFAVVARFPREAARA</sequence>
<keyword evidence="5" id="KW-0547">Nucleotide-binding</keyword>
<feature type="domain" description="Histidine kinase/HSP90-like ATPase" evidence="11">
    <location>
        <begin position="288"/>
        <end position="380"/>
    </location>
</feature>
<protein>
    <recommendedName>
        <fullName evidence="2">histidine kinase</fullName>
        <ecNumber evidence="2">2.7.13.3</ecNumber>
    </recommendedName>
</protein>
<feature type="transmembrane region" description="Helical" evidence="10">
    <location>
        <begin position="42"/>
        <end position="60"/>
    </location>
</feature>
<evidence type="ECO:0000256" key="2">
    <source>
        <dbReference type="ARBA" id="ARBA00012438"/>
    </source>
</evidence>
<keyword evidence="10" id="KW-1133">Transmembrane helix</keyword>
<dbReference type="Gene3D" id="3.30.565.10">
    <property type="entry name" value="Histidine kinase-like ATPase, C-terminal domain"/>
    <property type="match status" value="1"/>
</dbReference>
<dbReference type="InterPro" id="IPR050482">
    <property type="entry name" value="Sensor_HK_TwoCompSys"/>
</dbReference>
<comment type="caution">
    <text evidence="12">The sequence shown here is derived from an EMBL/GenBank/DDBJ whole genome shotgun (WGS) entry which is preliminary data.</text>
</comment>
<dbReference type="InterPro" id="IPR036890">
    <property type="entry name" value="HATPase_C_sf"/>
</dbReference>
<evidence type="ECO:0000256" key="9">
    <source>
        <dbReference type="SAM" id="Coils"/>
    </source>
</evidence>
<dbReference type="Pfam" id="PF07730">
    <property type="entry name" value="HisKA_3"/>
    <property type="match status" value="1"/>
</dbReference>
<feature type="transmembrane region" description="Helical" evidence="10">
    <location>
        <begin position="113"/>
        <end position="137"/>
    </location>
</feature>
<feature type="coiled-coil region" evidence="9">
    <location>
        <begin position="162"/>
        <end position="190"/>
    </location>
</feature>
<keyword evidence="3" id="KW-0597">Phosphoprotein</keyword>
<organism evidence="12 13">
    <name type="scientific">Cryptosporangium minutisporangium</name>
    <dbReference type="NCBI Taxonomy" id="113569"/>
    <lineage>
        <taxon>Bacteria</taxon>
        <taxon>Bacillati</taxon>
        <taxon>Actinomycetota</taxon>
        <taxon>Actinomycetes</taxon>
        <taxon>Cryptosporangiales</taxon>
        <taxon>Cryptosporangiaceae</taxon>
        <taxon>Cryptosporangium</taxon>
    </lineage>
</organism>
<keyword evidence="9" id="KW-0175">Coiled coil</keyword>
<name>A0ABP6T848_9ACTN</name>
<evidence type="ECO:0000256" key="3">
    <source>
        <dbReference type="ARBA" id="ARBA00022553"/>
    </source>
</evidence>
<dbReference type="CDD" id="cd16917">
    <property type="entry name" value="HATPase_UhpB-NarQ-NarX-like"/>
    <property type="match status" value="1"/>
</dbReference>
<evidence type="ECO:0000256" key="7">
    <source>
        <dbReference type="ARBA" id="ARBA00022840"/>
    </source>
</evidence>
<dbReference type="InterPro" id="IPR003594">
    <property type="entry name" value="HATPase_dom"/>
</dbReference>
<feature type="transmembrane region" description="Helical" evidence="10">
    <location>
        <begin position="143"/>
        <end position="161"/>
    </location>
</feature>
<keyword evidence="7" id="KW-0067">ATP-binding</keyword>
<keyword evidence="10" id="KW-0472">Membrane</keyword>
<dbReference type="Pfam" id="PF02518">
    <property type="entry name" value="HATPase_c"/>
    <property type="match status" value="1"/>
</dbReference>
<dbReference type="SMART" id="SM00387">
    <property type="entry name" value="HATPase_c"/>
    <property type="match status" value="1"/>
</dbReference>
<evidence type="ECO:0000256" key="1">
    <source>
        <dbReference type="ARBA" id="ARBA00000085"/>
    </source>
</evidence>
<evidence type="ECO:0000313" key="13">
    <source>
        <dbReference type="Proteomes" id="UP001501676"/>
    </source>
</evidence>
<dbReference type="Proteomes" id="UP001501676">
    <property type="component" value="Unassembled WGS sequence"/>
</dbReference>
<feature type="transmembrane region" description="Helical" evidence="10">
    <location>
        <begin position="89"/>
        <end position="106"/>
    </location>
</feature>
<keyword evidence="6" id="KW-0418">Kinase</keyword>
<evidence type="ECO:0000256" key="6">
    <source>
        <dbReference type="ARBA" id="ARBA00022777"/>
    </source>
</evidence>
<keyword evidence="10" id="KW-0812">Transmembrane</keyword>
<dbReference type="Pfam" id="PF23539">
    <property type="entry name" value="DUF7134"/>
    <property type="match status" value="1"/>
</dbReference>
<keyword evidence="8" id="KW-0902">Two-component regulatory system</keyword>
<proteinExistence type="predicted"/>
<feature type="transmembrane region" description="Helical" evidence="10">
    <location>
        <begin position="67"/>
        <end position="83"/>
    </location>
</feature>
<comment type="catalytic activity">
    <reaction evidence="1">
        <text>ATP + protein L-histidine = ADP + protein N-phospho-L-histidine.</text>
        <dbReference type="EC" id="2.7.13.3"/>
    </reaction>
</comment>
<evidence type="ECO:0000259" key="11">
    <source>
        <dbReference type="SMART" id="SM00387"/>
    </source>
</evidence>
<keyword evidence="4" id="KW-0808">Transferase</keyword>
<gene>
    <name evidence="12" type="ORF">GCM10020369_62100</name>
</gene>
<dbReference type="InterPro" id="IPR055558">
    <property type="entry name" value="DUF7134"/>
</dbReference>
<reference evidence="13" key="1">
    <citation type="journal article" date="2019" name="Int. J. Syst. Evol. Microbiol.">
        <title>The Global Catalogue of Microorganisms (GCM) 10K type strain sequencing project: providing services to taxonomists for standard genome sequencing and annotation.</title>
        <authorList>
            <consortium name="The Broad Institute Genomics Platform"/>
            <consortium name="The Broad Institute Genome Sequencing Center for Infectious Disease"/>
            <person name="Wu L."/>
            <person name="Ma J."/>
        </authorList>
    </citation>
    <scope>NUCLEOTIDE SEQUENCE [LARGE SCALE GENOMIC DNA]</scope>
    <source>
        <strain evidence="13">JCM 9458</strain>
    </source>
</reference>
<dbReference type="PANTHER" id="PTHR24421">
    <property type="entry name" value="NITRATE/NITRITE SENSOR PROTEIN NARX-RELATED"/>
    <property type="match status" value="1"/>
</dbReference>
<dbReference type="InterPro" id="IPR011712">
    <property type="entry name" value="Sig_transdc_His_kin_sub3_dim/P"/>
</dbReference>
<feature type="transmembrane region" description="Helical" evidence="10">
    <location>
        <begin position="17"/>
        <end position="36"/>
    </location>
</feature>
<dbReference type="EMBL" id="BAAAYN010000044">
    <property type="protein sequence ID" value="GAA3394076.1"/>
    <property type="molecule type" value="Genomic_DNA"/>
</dbReference>
<accession>A0ABP6T848</accession>
<keyword evidence="13" id="KW-1185">Reference proteome</keyword>
<evidence type="ECO:0000313" key="12">
    <source>
        <dbReference type="EMBL" id="GAA3394076.1"/>
    </source>
</evidence>
<evidence type="ECO:0000256" key="5">
    <source>
        <dbReference type="ARBA" id="ARBA00022741"/>
    </source>
</evidence>
<dbReference type="Gene3D" id="1.20.5.1930">
    <property type="match status" value="1"/>
</dbReference>
<evidence type="ECO:0000256" key="8">
    <source>
        <dbReference type="ARBA" id="ARBA00023012"/>
    </source>
</evidence>